<dbReference type="EMBL" id="MRUL01000035">
    <property type="protein sequence ID" value="OON34700.1"/>
    <property type="molecule type" value="Genomic_DNA"/>
</dbReference>
<gene>
    <name evidence="4" type="ORF">BTJ39_23480</name>
</gene>
<feature type="compositionally biased region" description="Basic and acidic residues" evidence="2">
    <location>
        <begin position="2654"/>
        <end position="2669"/>
    </location>
</feature>
<dbReference type="InterPro" id="IPR011050">
    <property type="entry name" value="Pectin_lyase_fold/virulence"/>
</dbReference>
<dbReference type="OrthoDB" id="2664633at2"/>
<dbReference type="NCBIfam" id="TIGR01731">
    <property type="entry name" value="fil_hemag_20aa"/>
    <property type="match status" value="26"/>
</dbReference>
<dbReference type="InterPro" id="IPR025157">
    <property type="entry name" value="Hemagglutinin_rpt"/>
</dbReference>
<evidence type="ECO:0000313" key="4">
    <source>
        <dbReference type="EMBL" id="OON34700.1"/>
    </source>
</evidence>
<dbReference type="Pfam" id="PF05860">
    <property type="entry name" value="TPS"/>
    <property type="match status" value="1"/>
</dbReference>
<feature type="region of interest" description="Disordered" evidence="2">
    <location>
        <begin position="2648"/>
        <end position="2669"/>
    </location>
</feature>
<feature type="domain" description="Filamentous haemagglutinin FhaB/tRNA nuclease CdiA-like TPS" evidence="3">
    <location>
        <begin position="86"/>
        <end position="206"/>
    </location>
</feature>
<evidence type="ECO:0000256" key="2">
    <source>
        <dbReference type="SAM" id="MobiDB-lite"/>
    </source>
</evidence>
<dbReference type="Pfam" id="PF13332">
    <property type="entry name" value="Fil_haemagg_2"/>
    <property type="match status" value="3"/>
</dbReference>
<dbReference type="RefSeq" id="WP_078005094.1">
    <property type="nucleotide sequence ID" value="NZ_MRUL01000035.1"/>
</dbReference>
<protein>
    <recommendedName>
        <fullName evidence="3">Filamentous haemagglutinin FhaB/tRNA nuclease CdiA-like TPS domain-containing protein</fullName>
    </recommendedName>
</protein>
<dbReference type="InterPro" id="IPR012334">
    <property type="entry name" value="Pectin_lyas_fold"/>
</dbReference>
<organism evidence="4 5">
    <name type="scientific">Izhakiella australiensis</name>
    <dbReference type="NCBI Taxonomy" id="1926881"/>
    <lineage>
        <taxon>Bacteria</taxon>
        <taxon>Pseudomonadati</taxon>
        <taxon>Pseudomonadota</taxon>
        <taxon>Gammaproteobacteria</taxon>
        <taxon>Enterobacterales</taxon>
        <taxon>Erwiniaceae</taxon>
        <taxon>Izhakiella</taxon>
    </lineage>
</organism>
<dbReference type="Gene3D" id="2.160.20.10">
    <property type="entry name" value="Single-stranded right-handed beta-helix, Pectin lyase-like"/>
    <property type="match status" value="1"/>
</dbReference>
<keyword evidence="5" id="KW-1185">Reference proteome</keyword>
<dbReference type="SUPFAM" id="SSF51126">
    <property type="entry name" value="Pectin lyase-like"/>
    <property type="match status" value="1"/>
</dbReference>
<feature type="region of interest" description="Disordered" evidence="2">
    <location>
        <begin position="2437"/>
        <end position="2465"/>
    </location>
</feature>
<sequence length="2669" mass="281613">MNKNLYRVIFNRVRGLLMVVAETARACNCVASSVSRGHTLKAIVSTLTPIGFALLLAAGAVNVAQAGVVANGAAPGSQQPTIINSANGTPQVNIQAPSAAGVSHNRYSQFDVERRGLILNNSHQDVQTQLGGMVAKNPWLAQGEARVILNEVNSRDPSRLNGFIEVAGRKAEVVIANPAGITCNGCGFINANRTTLTTGQPQMQNGHLTGYVIERGEITISGAGMDSTGQDYTDIIARSVKINARLSAQNLRITTGRNRVDAAHQTLSALQDDNSTKPQMALDVASLGGMYAGKIRLIGTERGVGVHNAGEIGASAGNVTLSADGSIANSGAMYASNRLAIKSHNHLNNSGSLGAGGDLNARAAEITSTTDSSLTAGLKQKDAPLSAGNIILTSKGQLTARGKNQAGSDITFRGTGVNLANSVTTAQNISVDAQDAELRSAGAHISAKQQLRLTNSDLLNNDDGTLSAEKLTLGAKQIANRRGTLEQTGRDDLDIRLTAQLDNQQGNISTNSDNLTISAAEINNQHGTISQAGSGEYRIDTSLLNGTEGSLLGKGNLLLFSHEAHLDNSTTSARNISITSNTLTHAAGDLSATGDLHFNGQLLDNHDGKMTADGKLDFQLDTLVNQRGQLIAGQDLTLATSQINNTQGQLVSVSGKGTITSQQELRNRGGHIESMHDLTLTSAGLSNQSGKIIGQSVALKLESNTLNNEHGIIAAEEQLSTTSGLLINDSGLLQSTADMHINTGSNSLLNHDSHQGEGIISRGKLTLETGDIINQRGVIISNHDLQLTSAKIDNSDGIIATKKMLKLTASQLDNHNNQTLPFNGLMRRTARLEDQQQGGIISADGNLILQADNLFNQNGELVSGAFARLNFGHMSNQAGQLTSEKAIELTGEELNNDNRGLVHSGKNLTINVTTLSNRNSGDKGGLIAHDNLTINNAAFSNNNGIALANQSVTFLGQMLDNSDGAIVAQDKLSLDAVNGIINQRGLLEGKGVTVKTYAQRFDNRNGTLHSLAQLNFNGGEIDNRTGTIDAKNQLELNSTDVDNQQNGLIIGQGKTRLISYRVDNRSGQIQSLGNLLIDSMAGILNNTSGLIRGSAQVTLKTDRLFNNNTQDKDRGIEGDQIVLTSNQLQNNNGRLLANKSAKITNQGELNNTAGEITAGETLELLDPALKLNNYNGLLQAGKLIDIEAMQLGGDGKILSLGDIKLKSNKDFNNRGDVIANNNLSFTSTGNVTNNGKLQAGSQLNLTARQLLNQSGGEINSGQTNLTISQTLTNYGLIDGSHTFIDANTLDNIGTGRIYGDAIGINTQAFNNLAQNGVAATLAGRQQVDIGTNVLNNHDHALIYSDGVMAIGGALDNNRHATGRAQSINNHSATIESAGEMQLAAEQINNINDRFSTELALVDRKPLIEYEFRGVRYTPDKYDISTYQDEVTILCIKGVICGSTDGDNFYLYRYIRTTEETRIKETDPAKIVAGGDLNINAGKVLNDKSQLVAGGVLSANAVQIDNVEVAGERHITDSGSAEHYYRIQKKHSDDQGRKQLKYAPPTTIQDITLKPSQLSDYTAANMPDIRLPTLPSTSAGVRIGKPGGIRSALPGSEIKPTIQLPAPVKVSPDLPVELNPGQQFEVALANSHKNYDLVVRITSPDIHLPNNSLFITNPTPSAHYLVETDPRFTNRKTWLSSDYMMKQFTSDPGNVHKRLGDGFYEQRLVREQLIKLTGQRYLQGFNNDEAQYKSLMDNGLNFARHFNLAPGVALSPQQMSLLTNDMVWLVNKKVTLADGSVQTVLVPQLYARVKEGDIDGSGALLSGKEVNLKLDSDLLNSGTLSSVEHLKVNADNILNQSGKIKGADVRLAARRDINLTGGLLHARDNLFAHAGRDIHLLSTTRNAENKTGNADFSRTTINNLTSVYVQGADGKLELQADRNLDLTAAQITNSGENSQTWLRAGQNLTLGTVTTASKDNLVFSSDDWNKQYNSQQVGSAINAKGDVTLTAGNNASLTAASVSAGDKLNLQAGNDLSVSHGVDTADVDQYFKISHRGFLSKTTTETRLTTHQEQVNGSLLSGDNITLNAGNDLSVTASNIAATHDATLNAGNDLAINDAVTRQRNFYSRSEKKSGLMGTGGIGVTAGKQSLKTTDESDSLLSNGSTVGSSQGSLHLSAGNRLDVKGADLIAGHDMTLSGKEVSISATENRISQTHSIEQKQSGLTLALSGSVGEAINVAVAAARASQQESDSRLAALQATKSALAGVQAYQAQQLSALNAGNGEKGKPSVGVMLSAGAQSSRSRSHLERRVMSASTLNAGHDLNITASGGGRSATSGDISINGSQLKAGHDASLSAARDIHLSAAADRQKLEGSNSSSGGSVGVGLTAGSGGTGLTFSASANAAHGSEHGNGTTWNETTLDAGSRASLKSGRDTALTGAQVSAGRITANTGRDLTLRSLQDSDRYDSRQQSVSAGASATLGVPGGSASLSVSRDRLHSNYNSVREQTGLFAGDGGFDVTTGRHTQLDGAVIASTASAGKNRLDTGTLGFSDIHNQADFSTEHQGVSLSSSGGFDPVANIRSNAANLALSGAGHSGHDEGTTRAAVSAGSLVIRDGKRQQQDVARLSRDADHANSSIGQIFDKKKEQRRLQAAQLMGEIGGQVSDIARTQGQIAGEKAKRDPQALKRAEAQ</sequence>
<dbReference type="STRING" id="1926881.BTJ39_23480"/>
<reference evidence="4 5" key="1">
    <citation type="submission" date="2016-12" db="EMBL/GenBank/DDBJ databases">
        <title>Izhakiella australiana sp. nov. of genus Izhakiella isolated from Australian desert.</title>
        <authorList>
            <person name="Ji M."/>
        </authorList>
    </citation>
    <scope>NUCLEOTIDE SEQUENCE [LARGE SCALE GENOMIC DNA]</scope>
    <source>
        <strain evidence="4 5">D4N98</strain>
    </source>
</reference>
<comment type="caution">
    <text evidence="4">The sequence shown here is derived from an EMBL/GenBank/DDBJ whole genome shotgun (WGS) entry which is preliminary data.</text>
</comment>
<dbReference type="InterPro" id="IPR024973">
    <property type="entry name" value="ESPR"/>
</dbReference>
<evidence type="ECO:0000256" key="1">
    <source>
        <dbReference type="ARBA" id="ARBA00022656"/>
    </source>
</evidence>
<evidence type="ECO:0000313" key="5">
    <source>
        <dbReference type="Proteomes" id="UP000190667"/>
    </source>
</evidence>
<dbReference type="GO" id="GO:0003824">
    <property type="term" value="F:catalytic activity"/>
    <property type="evidence" value="ECO:0007669"/>
    <property type="project" value="UniProtKB-ARBA"/>
</dbReference>
<keyword evidence="1" id="KW-0800">Toxin</keyword>
<dbReference type="InterPro" id="IPR008619">
    <property type="entry name" value="Filamentous_hemagglutn_rpt"/>
</dbReference>
<dbReference type="InterPro" id="IPR008638">
    <property type="entry name" value="FhaB/CdiA-like_TPS"/>
</dbReference>
<dbReference type="Pfam" id="PF05594">
    <property type="entry name" value="Fil_haemagg"/>
    <property type="match status" value="10"/>
</dbReference>
<dbReference type="InterPro" id="IPR010069">
    <property type="entry name" value="CdiA_FHA1_rpt"/>
</dbReference>
<evidence type="ECO:0000259" key="3">
    <source>
        <dbReference type="SMART" id="SM00912"/>
    </source>
</evidence>
<dbReference type="NCBIfam" id="TIGR01901">
    <property type="entry name" value="adhes_NPXG"/>
    <property type="match status" value="1"/>
</dbReference>
<accession>A0A1S8Y6N5</accession>
<feature type="non-terminal residue" evidence="4">
    <location>
        <position position="2669"/>
    </location>
</feature>
<dbReference type="GO" id="GO:0090729">
    <property type="term" value="F:toxin activity"/>
    <property type="evidence" value="ECO:0007669"/>
    <property type="project" value="UniProtKB-KW"/>
</dbReference>
<proteinExistence type="predicted"/>
<dbReference type="Proteomes" id="UP000190667">
    <property type="component" value="Unassembled WGS sequence"/>
</dbReference>
<name>A0A1S8Y6N5_9GAMM</name>
<dbReference type="Pfam" id="PF13018">
    <property type="entry name" value="ESPR"/>
    <property type="match status" value="1"/>
</dbReference>
<dbReference type="SMART" id="SM00912">
    <property type="entry name" value="Haemagg_act"/>
    <property type="match status" value="1"/>
</dbReference>